<dbReference type="SUPFAM" id="SSF48008">
    <property type="entry name" value="GntR ligand-binding domain-like"/>
    <property type="match status" value="1"/>
</dbReference>
<evidence type="ECO:0000256" key="3">
    <source>
        <dbReference type="ARBA" id="ARBA00023163"/>
    </source>
</evidence>
<dbReference type="RefSeq" id="WP_189503544.1">
    <property type="nucleotide sequence ID" value="NZ_BMZQ01000002.1"/>
</dbReference>
<name>A0A8J3DQF3_9HYPH</name>
<dbReference type="InterPro" id="IPR036390">
    <property type="entry name" value="WH_DNA-bd_sf"/>
</dbReference>
<organism evidence="5 6">
    <name type="scientific">Tianweitania populi</name>
    <dbReference type="NCBI Taxonomy" id="1607949"/>
    <lineage>
        <taxon>Bacteria</taxon>
        <taxon>Pseudomonadati</taxon>
        <taxon>Pseudomonadota</taxon>
        <taxon>Alphaproteobacteria</taxon>
        <taxon>Hyphomicrobiales</taxon>
        <taxon>Phyllobacteriaceae</taxon>
        <taxon>Tianweitania</taxon>
    </lineage>
</organism>
<dbReference type="PROSITE" id="PS50949">
    <property type="entry name" value="HTH_GNTR"/>
    <property type="match status" value="1"/>
</dbReference>
<sequence length="242" mass="27131">MRKSTISLDRSRQVAVQVHEILKERILSVILTPGTVLSRLSLQEEFGVSQTPVRDALLRLQEEGLVDIFPQHATLVSRIDVAHARQAQFLRLSIELEMARRVASETPDETADALAEILRQQEHVANPATYDRFDALDRDFHRVLYDQSGNAGLWRVMRAQSTHLDRLRRLNLPMPGKMQAVLSDHRAIVDAIRSRNAGGAAEKAMRQHLSGTLAIVDAITAKHPEFIVEDERDLPEAALMAG</sequence>
<keyword evidence="6" id="KW-1185">Reference proteome</keyword>
<evidence type="ECO:0000313" key="6">
    <source>
        <dbReference type="Proteomes" id="UP000630142"/>
    </source>
</evidence>
<keyword evidence="3" id="KW-0804">Transcription</keyword>
<dbReference type="SMART" id="SM00895">
    <property type="entry name" value="FCD"/>
    <property type="match status" value="1"/>
</dbReference>
<gene>
    <name evidence="5" type="ORF">GCM10016234_20570</name>
</gene>
<dbReference type="EMBL" id="BMZQ01000002">
    <property type="protein sequence ID" value="GHD14695.1"/>
    <property type="molecule type" value="Genomic_DNA"/>
</dbReference>
<dbReference type="Pfam" id="PF00392">
    <property type="entry name" value="GntR"/>
    <property type="match status" value="1"/>
</dbReference>
<evidence type="ECO:0000313" key="5">
    <source>
        <dbReference type="EMBL" id="GHD14695.1"/>
    </source>
</evidence>
<dbReference type="PANTHER" id="PTHR43537">
    <property type="entry name" value="TRANSCRIPTIONAL REGULATOR, GNTR FAMILY"/>
    <property type="match status" value="1"/>
</dbReference>
<dbReference type="InterPro" id="IPR008920">
    <property type="entry name" value="TF_FadR/GntR_C"/>
</dbReference>
<dbReference type="InterPro" id="IPR000524">
    <property type="entry name" value="Tscrpt_reg_HTH_GntR"/>
</dbReference>
<dbReference type="Gene3D" id="1.10.10.10">
    <property type="entry name" value="Winged helix-like DNA-binding domain superfamily/Winged helix DNA-binding domain"/>
    <property type="match status" value="1"/>
</dbReference>
<dbReference type="InterPro" id="IPR036388">
    <property type="entry name" value="WH-like_DNA-bd_sf"/>
</dbReference>
<dbReference type="Proteomes" id="UP000630142">
    <property type="component" value="Unassembled WGS sequence"/>
</dbReference>
<evidence type="ECO:0000259" key="4">
    <source>
        <dbReference type="PROSITE" id="PS50949"/>
    </source>
</evidence>
<evidence type="ECO:0000256" key="1">
    <source>
        <dbReference type="ARBA" id="ARBA00023015"/>
    </source>
</evidence>
<keyword evidence="1" id="KW-0805">Transcription regulation</keyword>
<dbReference type="SMART" id="SM00345">
    <property type="entry name" value="HTH_GNTR"/>
    <property type="match status" value="1"/>
</dbReference>
<dbReference type="InterPro" id="IPR011711">
    <property type="entry name" value="GntR_C"/>
</dbReference>
<feature type="domain" description="HTH gntR-type" evidence="4">
    <location>
        <begin position="12"/>
        <end position="79"/>
    </location>
</feature>
<dbReference type="GO" id="GO:0003700">
    <property type="term" value="F:DNA-binding transcription factor activity"/>
    <property type="evidence" value="ECO:0007669"/>
    <property type="project" value="InterPro"/>
</dbReference>
<accession>A0A8J3DQF3</accession>
<keyword evidence="2" id="KW-0238">DNA-binding</keyword>
<dbReference type="AlphaFoldDB" id="A0A8J3DQF3"/>
<comment type="caution">
    <text evidence="5">The sequence shown here is derived from an EMBL/GenBank/DDBJ whole genome shotgun (WGS) entry which is preliminary data.</text>
</comment>
<dbReference type="Pfam" id="PF07729">
    <property type="entry name" value="FCD"/>
    <property type="match status" value="1"/>
</dbReference>
<dbReference type="Gene3D" id="1.20.120.530">
    <property type="entry name" value="GntR ligand-binding domain-like"/>
    <property type="match status" value="1"/>
</dbReference>
<reference evidence="5" key="1">
    <citation type="journal article" date="2014" name="Int. J. Syst. Evol. Microbiol.">
        <title>Complete genome sequence of Corynebacterium casei LMG S-19264T (=DSM 44701T), isolated from a smear-ripened cheese.</title>
        <authorList>
            <consortium name="US DOE Joint Genome Institute (JGI-PGF)"/>
            <person name="Walter F."/>
            <person name="Albersmeier A."/>
            <person name="Kalinowski J."/>
            <person name="Ruckert C."/>
        </authorList>
    </citation>
    <scope>NUCLEOTIDE SEQUENCE</scope>
    <source>
        <strain evidence="5">KCTC 42249</strain>
    </source>
</reference>
<reference evidence="5" key="2">
    <citation type="submission" date="2020-09" db="EMBL/GenBank/DDBJ databases">
        <authorList>
            <person name="Sun Q."/>
            <person name="Kim S."/>
        </authorList>
    </citation>
    <scope>NUCLEOTIDE SEQUENCE</scope>
    <source>
        <strain evidence="5">KCTC 42249</strain>
    </source>
</reference>
<dbReference type="SUPFAM" id="SSF46785">
    <property type="entry name" value="Winged helix' DNA-binding domain"/>
    <property type="match status" value="1"/>
</dbReference>
<proteinExistence type="predicted"/>
<evidence type="ECO:0000256" key="2">
    <source>
        <dbReference type="ARBA" id="ARBA00023125"/>
    </source>
</evidence>
<dbReference type="GO" id="GO:0003677">
    <property type="term" value="F:DNA binding"/>
    <property type="evidence" value="ECO:0007669"/>
    <property type="project" value="UniProtKB-KW"/>
</dbReference>
<protein>
    <submittedName>
        <fullName evidence="5">Transcriptional regulator</fullName>
    </submittedName>
</protein>
<dbReference type="PANTHER" id="PTHR43537:SF45">
    <property type="entry name" value="GNTR FAMILY REGULATORY PROTEIN"/>
    <property type="match status" value="1"/>
</dbReference>